<evidence type="ECO:0000256" key="3">
    <source>
        <dbReference type="SAM" id="SignalP"/>
    </source>
</evidence>
<keyword evidence="6" id="KW-0418">Kinase</keyword>
<feature type="signal peptide" evidence="3">
    <location>
        <begin position="1"/>
        <end position="18"/>
    </location>
</feature>
<organism evidence="5 6">
    <name type="scientific">Hydra vulgaris</name>
    <name type="common">Hydra</name>
    <name type="synonym">Hydra attenuata</name>
    <dbReference type="NCBI Taxonomy" id="6087"/>
    <lineage>
        <taxon>Eukaryota</taxon>
        <taxon>Metazoa</taxon>
        <taxon>Cnidaria</taxon>
        <taxon>Hydrozoa</taxon>
        <taxon>Hydroidolina</taxon>
        <taxon>Anthoathecata</taxon>
        <taxon>Aplanulata</taxon>
        <taxon>Hydridae</taxon>
        <taxon>Hydra</taxon>
    </lineage>
</organism>
<gene>
    <name evidence="6" type="primary">LOC100211131</name>
</gene>
<dbReference type="InterPro" id="IPR000719">
    <property type="entry name" value="Prot_kinase_dom"/>
</dbReference>
<dbReference type="PANTHER" id="PTHR24346:SF30">
    <property type="entry name" value="MATERNAL EMBRYONIC LEUCINE ZIPPER KINASE"/>
    <property type="match status" value="1"/>
</dbReference>
<proteinExistence type="predicted"/>
<protein>
    <submittedName>
        <fullName evidence="6">cAMP-dependent protein kinase catalytic subunit alpha isoform X3</fullName>
    </submittedName>
</protein>
<dbReference type="InterPro" id="IPR011009">
    <property type="entry name" value="Kinase-like_dom_sf"/>
</dbReference>
<keyword evidence="2" id="KW-0067">ATP-binding</keyword>
<evidence type="ECO:0000259" key="4">
    <source>
        <dbReference type="PROSITE" id="PS50011"/>
    </source>
</evidence>
<name>A0ABM4BI14_HYDVU</name>
<dbReference type="Gene3D" id="3.30.200.20">
    <property type="entry name" value="Phosphorylase Kinase, domain 1"/>
    <property type="match status" value="1"/>
</dbReference>
<evidence type="ECO:0000313" key="6">
    <source>
        <dbReference type="RefSeq" id="XP_065648648.1"/>
    </source>
</evidence>
<dbReference type="GO" id="GO:0016301">
    <property type="term" value="F:kinase activity"/>
    <property type="evidence" value="ECO:0007669"/>
    <property type="project" value="UniProtKB-KW"/>
</dbReference>
<evidence type="ECO:0000313" key="5">
    <source>
        <dbReference type="Proteomes" id="UP001652625"/>
    </source>
</evidence>
<keyword evidence="5" id="KW-1185">Reference proteome</keyword>
<evidence type="ECO:0000256" key="1">
    <source>
        <dbReference type="ARBA" id="ARBA00022741"/>
    </source>
</evidence>
<keyword evidence="3" id="KW-0732">Signal</keyword>
<dbReference type="Pfam" id="PF00069">
    <property type="entry name" value="Pkinase"/>
    <property type="match status" value="1"/>
</dbReference>
<dbReference type="GeneID" id="100211131"/>
<accession>A0ABM4BI14</accession>
<dbReference type="Gene3D" id="1.10.510.10">
    <property type="entry name" value="Transferase(Phosphotransferase) domain 1"/>
    <property type="match status" value="1"/>
</dbReference>
<sequence>MFFNWKLLFNCLIQLYNTYQINTIRTKASLVCKNDQNSSISRYQFISLQKKEALFFTSNAAGGSGSEYSGGGSNPLDYNWPAEWDQEFVKNSFNVSAAMTNGEFNEIYSIVKYLDGGTYGRIYIAVKKSDASNQEFVVKFLKKLAINHDSALKEGLILLTLDHPNIVKCLDLFDNDEYVQMVMKHSGSRTMGFHIYLNNLPFFSENVARFFMKQISLAVKYLHDINRAHLDIKDTNVVINDQLELQLIDFGFSEDLNSLKEPINGMVGTVHFIAPEVYLRKFYGKSVDIWALGVTLYLMYYGRFPFDYDYNAEKTIIPLTGFKPIRESSEDLLHLLHWMLNVDDEKRATIDDVINHKWFSGSYEFKRYLFETPFSVDINELNHYFRVSYRSQNSFTRKMIKNPLIEN</sequence>
<dbReference type="Proteomes" id="UP001652625">
    <property type="component" value="Chromosome 03"/>
</dbReference>
<dbReference type="RefSeq" id="XP_065648648.1">
    <property type="nucleotide sequence ID" value="XM_065792576.1"/>
</dbReference>
<feature type="chain" id="PRO_5045311843" evidence="3">
    <location>
        <begin position="19"/>
        <end position="407"/>
    </location>
</feature>
<dbReference type="SMART" id="SM00220">
    <property type="entry name" value="S_TKc"/>
    <property type="match status" value="1"/>
</dbReference>
<feature type="domain" description="Protein kinase" evidence="4">
    <location>
        <begin position="108"/>
        <end position="359"/>
    </location>
</feature>
<dbReference type="SUPFAM" id="SSF56112">
    <property type="entry name" value="Protein kinase-like (PK-like)"/>
    <property type="match status" value="1"/>
</dbReference>
<dbReference type="PROSITE" id="PS50011">
    <property type="entry name" value="PROTEIN_KINASE_DOM"/>
    <property type="match status" value="1"/>
</dbReference>
<evidence type="ECO:0000256" key="2">
    <source>
        <dbReference type="ARBA" id="ARBA00022840"/>
    </source>
</evidence>
<keyword evidence="6" id="KW-0808">Transferase</keyword>
<keyword evidence="1" id="KW-0547">Nucleotide-binding</keyword>
<reference evidence="6" key="1">
    <citation type="submission" date="2025-08" db="UniProtKB">
        <authorList>
            <consortium name="RefSeq"/>
        </authorList>
    </citation>
    <scope>IDENTIFICATION</scope>
</reference>
<dbReference type="PANTHER" id="PTHR24346">
    <property type="entry name" value="MAP/MICROTUBULE AFFINITY-REGULATING KINASE"/>
    <property type="match status" value="1"/>
</dbReference>